<dbReference type="Proteomes" id="UP000054937">
    <property type="component" value="Unassembled WGS sequence"/>
</dbReference>
<dbReference type="OrthoDB" id="307665at2759"/>
<comment type="caution">
    <text evidence="3">The sequence shown here is derived from an EMBL/GenBank/DDBJ whole genome shotgun (WGS) entry which is preliminary data.</text>
</comment>
<feature type="compositionally biased region" description="Low complexity" evidence="1">
    <location>
        <begin position="179"/>
        <end position="219"/>
    </location>
</feature>
<feature type="domain" description="NECAP PHear" evidence="2">
    <location>
        <begin position="14"/>
        <end position="147"/>
    </location>
</feature>
<dbReference type="PANTHER" id="PTHR12847:SF9">
    <property type="entry name" value="NECAP-LIKE PROTEIN CG9132"/>
    <property type="match status" value="1"/>
</dbReference>
<dbReference type="OMA" id="KNECFVY"/>
<dbReference type="SUPFAM" id="SSF50729">
    <property type="entry name" value="PH domain-like"/>
    <property type="match status" value="1"/>
</dbReference>
<name>A0A0V0R1H2_PSEPJ</name>
<evidence type="ECO:0000313" key="3">
    <source>
        <dbReference type="EMBL" id="KRX08366.1"/>
    </source>
</evidence>
<keyword evidence="4" id="KW-1185">Reference proteome</keyword>
<dbReference type="InParanoid" id="A0A0V0R1H2"/>
<dbReference type="GO" id="GO:0030125">
    <property type="term" value="C:clathrin vesicle coat"/>
    <property type="evidence" value="ECO:0007669"/>
    <property type="project" value="TreeGrafter"/>
</dbReference>
<dbReference type="Gene3D" id="2.30.29.30">
    <property type="entry name" value="Pleckstrin-homology domain (PH domain)/Phosphotyrosine-binding domain (PTB)"/>
    <property type="match status" value="1"/>
</dbReference>
<evidence type="ECO:0000256" key="1">
    <source>
        <dbReference type="SAM" id="MobiDB-lite"/>
    </source>
</evidence>
<dbReference type="EMBL" id="LDAU01000065">
    <property type="protein sequence ID" value="KRX08366.1"/>
    <property type="molecule type" value="Genomic_DNA"/>
</dbReference>
<dbReference type="PANTHER" id="PTHR12847">
    <property type="entry name" value="ATP-BINDING CASSETTE ABC TRANSPORTER-RELATED"/>
    <property type="match status" value="1"/>
</dbReference>
<organism evidence="3 4">
    <name type="scientific">Pseudocohnilembus persalinus</name>
    <name type="common">Ciliate</name>
    <dbReference type="NCBI Taxonomy" id="266149"/>
    <lineage>
        <taxon>Eukaryota</taxon>
        <taxon>Sar</taxon>
        <taxon>Alveolata</taxon>
        <taxon>Ciliophora</taxon>
        <taxon>Intramacronucleata</taxon>
        <taxon>Oligohymenophorea</taxon>
        <taxon>Scuticociliatia</taxon>
        <taxon>Philasterida</taxon>
        <taxon>Pseudocohnilembidae</taxon>
        <taxon>Pseudocohnilembus</taxon>
    </lineage>
</organism>
<dbReference type="GO" id="GO:0006897">
    <property type="term" value="P:endocytosis"/>
    <property type="evidence" value="ECO:0007669"/>
    <property type="project" value="InterPro"/>
</dbReference>
<accession>A0A0V0R1H2</accession>
<feature type="region of interest" description="Disordered" evidence="1">
    <location>
        <begin position="239"/>
        <end position="299"/>
    </location>
</feature>
<dbReference type="InterPro" id="IPR011993">
    <property type="entry name" value="PH-like_dom_sf"/>
</dbReference>
<feature type="region of interest" description="Disordered" evidence="1">
    <location>
        <begin position="171"/>
        <end position="219"/>
    </location>
</feature>
<sequence length="299" mass="34390">MEGIEYVQLQKNLGVCIFQIPPLSQSKGYFLNDWTNMIWEGGIKVIEKNHQQHIRFVSQDGKEFANLTVPENYREAIQKTNDSARGYAVRLNNPKGGYYWIGVAFRDRNDAFDFGVITSEFQEKKERELNPNKYANEIKVQDFTLKEKIRFTDQGAVPVKEQNKKIENLSAFTFGSGPTNNQTNNNQNQQQSQQYTQQKNQTTGNISNNNQNNNFSDFSNFSNFGSTSSNNSKGFSDFSDFSNFGSQQNNYNQNQNQNNFSKSFQDQNQNQFNSSGNNNSNNNNQNNQFQQSNYSEDLI</sequence>
<evidence type="ECO:0000259" key="2">
    <source>
        <dbReference type="Pfam" id="PF07933"/>
    </source>
</evidence>
<dbReference type="Pfam" id="PF07933">
    <property type="entry name" value="DUF1681"/>
    <property type="match status" value="1"/>
</dbReference>
<dbReference type="AlphaFoldDB" id="A0A0V0R1H2"/>
<protein>
    <recommendedName>
        <fullName evidence="2">NECAP PHear domain-containing protein</fullName>
    </recommendedName>
</protein>
<reference evidence="3 4" key="1">
    <citation type="journal article" date="2015" name="Sci. Rep.">
        <title>Genome of the facultative scuticociliatosis pathogen Pseudocohnilembus persalinus provides insight into its virulence through horizontal gene transfer.</title>
        <authorList>
            <person name="Xiong J."/>
            <person name="Wang G."/>
            <person name="Cheng J."/>
            <person name="Tian M."/>
            <person name="Pan X."/>
            <person name="Warren A."/>
            <person name="Jiang C."/>
            <person name="Yuan D."/>
            <person name="Miao W."/>
        </authorList>
    </citation>
    <scope>NUCLEOTIDE SEQUENCE [LARGE SCALE GENOMIC DNA]</scope>
    <source>
        <strain evidence="3">36N120E</strain>
    </source>
</reference>
<evidence type="ECO:0000313" key="4">
    <source>
        <dbReference type="Proteomes" id="UP000054937"/>
    </source>
</evidence>
<gene>
    <name evidence="3" type="ORF">PPERSA_03360</name>
</gene>
<proteinExistence type="predicted"/>
<dbReference type="InterPro" id="IPR012466">
    <property type="entry name" value="NECAP_PHear"/>
</dbReference>